<comment type="caution">
    <text evidence="1">The sequence shown here is derived from an EMBL/GenBank/DDBJ whole genome shotgun (WGS) entry which is preliminary data.</text>
</comment>
<feature type="non-terminal residue" evidence="1">
    <location>
        <position position="1"/>
    </location>
</feature>
<sequence>NEKKLELPSEFFELLGDAEGKKARMYRCLFEGCKMKFKKDGTQKPLIVFNDTRFNAKRHYLSHDPNNSLGHKEKWRKAVDTLKESSDTHHITTRPSVQRISSQTHLDNWVMIKRCYFITPRLRFYDARRRRRISCALLPETVTLPVHRRCACHLLSIVSKVDVQKNQDFTFQQLRMSAMEKLQKIWNKQNSSLLNSNTIFRHFGRLLVLKNDTRWNSKYSAICSFVRFLRKKNRGMKKLFEEFGINRITPNEEQYLKEFV</sequence>
<protein>
    <submittedName>
        <fullName evidence="1">Uncharacterized protein</fullName>
    </submittedName>
</protein>
<name>A0A164EMC2_9CRUS</name>
<evidence type="ECO:0000313" key="2">
    <source>
        <dbReference type="Proteomes" id="UP000076858"/>
    </source>
</evidence>
<gene>
    <name evidence="1" type="ORF">APZ42_008467</name>
</gene>
<dbReference type="Proteomes" id="UP000076858">
    <property type="component" value="Unassembled WGS sequence"/>
</dbReference>
<dbReference type="EMBL" id="LRGB01023237">
    <property type="protein sequence ID" value="KZR96926.1"/>
    <property type="molecule type" value="Genomic_DNA"/>
</dbReference>
<dbReference type="OrthoDB" id="10057873at2759"/>
<dbReference type="PANTHER" id="PTHR47501">
    <property type="entry name" value="TRANSPOSASE-RELATED"/>
    <property type="match status" value="1"/>
</dbReference>
<dbReference type="PANTHER" id="PTHR47501:SF8">
    <property type="match status" value="1"/>
</dbReference>
<feature type="non-terminal residue" evidence="1">
    <location>
        <position position="260"/>
    </location>
</feature>
<proteinExistence type="predicted"/>
<organism evidence="1 2">
    <name type="scientific">Daphnia magna</name>
    <dbReference type="NCBI Taxonomy" id="35525"/>
    <lineage>
        <taxon>Eukaryota</taxon>
        <taxon>Metazoa</taxon>
        <taxon>Ecdysozoa</taxon>
        <taxon>Arthropoda</taxon>
        <taxon>Crustacea</taxon>
        <taxon>Branchiopoda</taxon>
        <taxon>Diplostraca</taxon>
        <taxon>Cladocera</taxon>
        <taxon>Anomopoda</taxon>
        <taxon>Daphniidae</taxon>
        <taxon>Daphnia</taxon>
    </lineage>
</organism>
<keyword evidence="2" id="KW-1185">Reference proteome</keyword>
<reference evidence="1 2" key="1">
    <citation type="submission" date="2016-03" db="EMBL/GenBank/DDBJ databases">
        <title>EvidentialGene: Evidence-directed Construction of Genes on Genomes.</title>
        <authorList>
            <person name="Gilbert D.G."/>
            <person name="Choi J.-H."/>
            <person name="Mockaitis K."/>
            <person name="Colbourne J."/>
            <person name="Pfrender M."/>
        </authorList>
    </citation>
    <scope>NUCLEOTIDE SEQUENCE [LARGE SCALE GENOMIC DNA]</scope>
    <source>
        <strain evidence="1 2">Xinb3</strain>
        <tissue evidence="1">Complete organism</tissue>
    </source>
</reference>
<evidence type="ECO:0000313" key="1">
    <source>
        <dbReference type="EMBL" id="KZR96926.1"/>
    </source>
</evidence>
<accession>A0A164EMC2</accession>
<dbReference type="AlphaFoldDB" id="A0A164EMC2"/>